<keyword evidence="3" id="KW-1185">Reference proteome</keyword>
<proteinExistence type="predicted"/>
<evidence type="ECO:0000256" key="1">
    <source>
        <dbReference type="SAM" id="Phobius"/>
    </source>
</evidence>
<sequence>MMMINGASGSGSGSDESATIVVSAATPTGDKEIPYREINNTKPPDFDVLRLCTLVLLQHLLLHYFTLLTTSFVFLFVIHQLVPIIHYQFNSTGL</sequence>
<keyword evidence="1" id="KW-0812">Transmembrane</keyword>
<organism evidence="2 3">
    <name type="scientific">Lactuca saligna</name>
    <name type="common">Willowleaf lettuce</name>
    <dbReference type="NCBI Taxonomy" id="75948"/>
    <lineage>
        <taxon>Eukaryota</taxon>
        <taxon>Viridiplantae</taxon>
        <taxon>Streptophyta</taxon>
        <taxon>Embryophyta</taxon>
        <taxon>Tracheophyta</taxon>
        <taxon>Spermatophyta</taxon>
        <taxon>Magnoliopsida</taxon>
        <taxon>eudicotyledons</taxon>
        <taxon>Gunneridae</taxon>
        <taxon>Pentapetalae</taxon>
        <taxon>asterids</taxon>
        <taxon>campanulids</taxon>
        <taxon>Asterales</taxon>
        <taxon>Asteraceae</taxon>
        <taxon>Cichorioideae</taxon>
        <taxon>Cichorieae</taxon>
        <taxon>Lactucinae</taxon>
        <taxon>Lactuca</taxon>
    </lineage>
</organism>
<keyword evidence="1" id="KW-1133">Transmembrane helix</keyword>
<dbReference type="Proteomes" id="UP001177003">
    <property type="component" value="Chromosome 8"/>
</dbReference>
<evidence type="ECO:0000313" key="3">
    <source>
        <dbReference type="Proteomes" id="UP001177003"/>
    </source>
</evidence>
<reference evidence="2" key="1">
    <citation type="submission" date="2023-04" db="EMBL/GenBank/DDBJ databases">
        <authorList>
            <person name="Vijverberg K."/>
            <person name="Xiong W."/>
            <person name="Schranz E."/>
        </authorList>
    </citation>
    <scope>NUCLEOTIDE SEQUENCE</scope>
</reference>
<name>A0AA36EIH1_LACSI</name>
<dbReference type="EMBL" id="OX465084">
    <property type="protein sequence ID" value="CAI9297279.1"/>
    <property type="molecule type" value="Genomic_DNA"/>
</dbReference>
<keyword evidence="1" id="KW-0472">Membrane</keyword>
<protein>
    <submittedName>
        <fullName evidence="2">Uncharacterized protein</fullName>
    </submittedName>
</protein>
<evidence type="ECO:0000313" key="2">
    <source>
        <dbReference type="EMBL" id="CAI9297279.1"/>
    </source>
</evidence>
<accession>A0AA36EIH1</accession>
<gene>
    <name evidence="2" type="ORF">LSALG_LOCUS36101</name>
</gene>
<dbReference type="AlphaFoldDB" id="A0AA36EIH1"/>
<feature type="transmembrane region" description="Helical" evidence="1">
    <location>
        <begin position="61"/>
        <end position="82"/>
    </location>
</feature>